<dbReference type="SUPFAM" id="SSF53335">
    <property type="entry name" value="S-adenosyl-L-methionine-dependent methyltransferases"/>
    <property type="match status" value="1"/>
</dbReference>
<dbReference type="InterPro" id="IPR041698">
    <property type="entry name" value="Methyltransf_25"/>
</dbReference>
<dbReference type="CDD" id="cd02440">
    <property type="entry name" value="AdoMet_MTases"/>
    <property type="match status" value="1"/>
</dbReference>
<proteinExistence type="predicted"/>
<dbReference type="Gene3D" id="3.40.50.150">
    <property type="entry name" value="Vaccinia Virus protein VP39"/>
    <property type="match status" value="1"/>
</dbReference>
<feature type="non-terminal residue" evidence="3">
    <location>
        <position position="1"/>
    </location>
</feature>
<dbReference type="EMBL" id="UINC01001705">
    <property type="protein sequence ID" value="SUZ86966.1"/>
    <property type="molecule type" value="Genomic_DNA"/>
</dbReference>
<name>A0A381R5D2_9ZZZZ</name>
<keyword evidence="1" id="KW-0808">Transferase</keyword>
<feature type="domain" description="Methyltransferase" evidence="2">
    <location>
        <begin position="68"/>
        <end position="163"/>
    </location>
</feature>
<sequence length="223" mass="23889">VLRSVNLRLLAPLGLLALSAQMVPVAALQIGGRPAEEWAVVLESGRRLGSLEVDEVVSRMGIRPGDVVADVGAGTGVFSVSLARATGPTGAVLAVEVDAGFLPMIAQKGVDGGVGNIQTVLGEFTDPKLPRRDLDVAFFHDVIHHIEGRQAYLQATAQYMGPGSRVVVVDYHGDRPGAPHSGQPEMLITLGQVREWMSVAGFDLTQEFDLFDDKFFVVFTKRD</sequence>
<dbReference type="PANTHER" id="PTHR43861:SF3">
    <property type="entry name" value="PUTATIVE (AFU_ORTHOLOGUE AFUA_2G14390)-RELATED"/>
    <property type="match status" value="1"/>
</dbReference>
<dbReference type="GO" id="GO:0016740">
    <property type="term" value="F:transferase activity"/>
    <property type="evidence" value="ECO:0007669"/>
    <property type="project" value="UniProtKB-KW"/>
</dbReference>
<dbReference type="Pfam" id="PF13649">
    <property type="entry name" value="Methyltransf_25"/>
    <property type="match status" value="1"/>
</dbReference>
<dbReference type="InterPro" id="IPR029063">
    <property type="entry name" value="SAM-dependent_MTases_sf"/>
</dbReference>
<evidence type="ECO:0000313" key="3">
    <source>
        <dbReference type="EMBL" id="SUZ86966.1"/>
    </source>
</evidence>
<evidence type="ECO:0000259" key="2">
    <source>
        <dbReference type="Pfam" id="PF13649"/>
    </source>
</evidence>
<accession>A0A381R5D2</accession>
<reference evidence="3" key="1">
    <citation type="submission" date="2018-05" db="EMBL/GenBank/DDBJ databases">
        <authorList>
            <person name="Lanie J.A."/>
            <person name="Ng W.-L."/>
            <person name="Kazmierczak K.M."/>
            <person name="Andrzejewski T.M."/>
            <person name="Davidsen T.M."/>
            <person name="Wayne K.J."/>
            <person name="Tettelin H."/>
            <person name="Glass J.I."/>
            <person name="Rusch D."/>
            <person name="Podicherti R."/>
            <person name="Tsui H.-C.T."/>
            <person name="Winkler M.E."/>
        </authorList>
    </citation>
    <scope>NUCLEOTIDE SEQUENCE</scope>
</reference>
<evidence type="ECO:0000256" key="1">
    <source>
        <dbReference type="ARBA" id="ARBA00022679"/>
    </source>
</evidence>
<gene>
    <name evidence="3" type="ORF">METZ01_LOCUS39820</name>
</gene>
<dbReference type="PANTHER" id="PTHR43861">
    <property type="entry name" value="TRANS-ACONITATE 2-METHYLTRANSFERASE-RELATED"/>
    <property type="match status" value="1"/>
</dbReference>
<organism evidence="3">
    <name type="scientific">marine metagenome</name>
    <dbReference type="NCBI Taxonomy" id="408172"/>
    <lineage>
        <taxon>unclassified sequences</taxon>
        <taxon>metagenomes</taxon>
        <taxon>ecological metagenomes</taxon>
    </lineage>
</organism>
<protein>
    <recommendedName>
        <fullName evidence="2">Methyltransferase domain-containing protein</fullName>
    </recommendedName>
</protein>
<dbReference type="AlphaFoldDB" id="A0A381R5D2"/>